<evidence type="ECO:0000256" key="5">
    <source>
        <dbReference type="ARBA" id="ARBA00056866"/>
    </source>
</evidence>
<name>A0A125QVS6_9CUCU</name>
<dbReference type="FunFam" id="1.10.238.20:FF:000001">
    <property type="entry name" value="General odorant-binding protein lush"/>
    <property type="match status" value="1"/>
</dbReference>
<comment type="function">
    <text evidence="5">May be a carrier protein for lipids.</text>
</comment>
<dbReference type="InterPro" id="IPR036728">
    <property type="entry name" value="PBP_GOBP_sf"/>
</dbReference>
<proteinExistence type="evidence at transcript level"/>
<protein>
    <submittedName>
        <fullName evidence="7">Odorant binding protein 4</fullName>
    </submittedName>
</protein>
<accession>A0A125QVS6</accession>
<reference evidence="7" key="1">
    <citation type="submission" date="2015-01" db="EMBL/GenBank/DDBJ databases">
        <title>Molecular characterization, expression profiling, and prokaryotic expression of odorant binding protein genes in the Chinese white pine beetle, Dendroctonus armandi.</title>
        <authorList>
            <person name="Zhang R.R."/>
            <person name="Li Z.M."/>
            <person name="Wang J."/>
            <person name="Gao G.Q."/>
            <person name="Dai L.L."/>
            <person name="Chen H."/>
        </authorList>
    </citation>
    <scope>NUCLEOTIDE SEQUENCE</scope>
</reference>
<keyword evidence="6" id="KW-0732">Signal</keyword>
<dbReference type="GO" id="GO:0005549">
    <property type="term" value="F:odorant binding"/>
    <property type="evidence" value="ECO:0007669"/>
    <property type="project" value="InterPro"/>
</dbReference>
<dbReference type="PANTHER" id="PTHR21364:SF2">
    <property type="entry name" value="GENERAL ODORANT-BINDING PROTEIN 19A"/>
    <property type="match status" value="1"/>
</dbReference>
<evidence type="ECO:0000256" key="2">
    <source>
        <dbReference type="ARBA" id="ARBA00008098"/>
    </source>
</evidence>
<evidence type="ECO:0000313" key="7">
    <source>
        <dbReference type="EMBL" id="ALM64966.1"/>
    </source>
</evidence>
<feature type="chain" id="PRO_5007179403" evidence="6">
    <location>
        <begin position="22"/>
        <end position="137"/>
    </location>
</feature>
<gene>
    <name evidence="7" type="primary">obp4</name>
</gene>
<dbReference type="InterPro" id="IPR006170">
    <property type="entry name" value="PBP/GOBP"/>
</dbReference>
<evidence type="ECO:0000256" key="3">
    <source>
        <dbReference type="ARBA" id="ARBA00022525"/>
    </source>
</evidence>
<evidence type="ECO:0000256" key="6">
    <source>
        <dbReference type="SAM" id="SignalP"/>
    </source>
</evidence>
<sequence length="137" mass="15176">MASIPVIWALSITLMLPVIRALSDEMKELAQMLHNTCVAETGVNEDLILKVNTEKTFADDDNLKCYIKCLLAQMACIDDDGIIDEEATIAVLPEEYQAMAAPVIRACGTKHGANPCENAWLTHRCYAEMKPDAYMLI</sequence>
<dbReference type="Pfam" id="PF01395">
    <property type="entry name" value="PBP_GOBP"/>
    <property type="match status" value="1"/>
</dbReference>
<comment type="similarity">
    <text evidence="2">Belongs to the PBP/GOBP family.</text>
</comment>
<dbReference type="SUPFAM" id="SSF47565">
    <property type="entry name" value="Insect pheromone/odorant-binding proteins"/>
    <property type="match status" value="1"/>
</dbReference>
<evidence type="ECO:0000256" key="4">
    <source>
        <dbReference type="ARBA" id="ARBA00023180"/>
    </source>
</evidence>
<organism evidence="7">
    <name type="scientific">Dendroctonus armandi</name>
    <dbReference type="NCBI Taxonomy" id="77159"/>
    <lineage>
        <taxon>Eukaryota</taxon>
        <taxon>Metazoa</taxon>
        <taxon>Ecdysozoa</taxon>
        <taxon>Arthropoda</taxon>
        <taxon>Hexapoda</taxon>
        <taxon>Insecta</taxon>
        <taxon>Pterygota</taxon>
        <taxon>Neoptera</taxon>
        <taxon>Endopterygota</taxon>
        <taxon>Coleoptera</taxon>
        <taxon>Polyphaga</taxon>
        <taxon>Cucujiformia</taxon>
        <taxon>Curculionidae</taxon>
        <taxon>Scolytinae</taxon>
        <taxon>Dendroctonus</taxon>
    </lineage>
</organism>
<dbReference type="GO" id="GO:0005576">
    <property type="term" value="C:extracellular region"/>
    <property type="evidence" value="ECO:0007669"/>
    <property type="project" value="UniProtKB-SubCell"/>
</dbReference>
<evidence type="ECO:0000256" key="1">
    <source>
        <dbReference type="ARBA" id="ARBA00004613"/>
    </source>
</evidence>
<dbReference type="Gene3D" id="1.10.238.20">
    <property type="entry name" value="Pheromone/general odorant binding protein domain"/>
    <property type="match status" value="1"/>
</dbReference>
<feature type="signal peptide" evidence="6">
    <location>
        <begin position="1"/>
        <end position="21"/>
    </location>
</feature>
<dbReference type="SMART" id="SM00708">
    <property type="entry name" value="PhBP"/>
    <property type="match status" value="1"/>
</dbReference>
<comment type="subcellular location">
    <subcellularLocation>
        <location evidence="1">Secreted</location>
    </subcellularLocation>
</comment>
<dbReference type="EMBL" id="KP453835">
    <property type="protein sequence ID" value="ALM64966.1"/>
    <property type="molecule type" value="mRNA"/>
</dbReference>
<dbReference type="CDD" id="cd23992">
    <property type="entry name" value="PBP_GOBP"/>
    <property type="match status" value="1"/>
</dbReference>
<dbReference type="PANTHER" id="PTHR21364">
    <property type="entry name" value="GENERAL ODORANT-BINDING PROTEIN 19A"/>
    <property type="match status" value="1"/>
</dbReference>
<dbReference type="AlphaFoldDB" id="A0A125QVS6"/>
<dbReference type="GO" id="GO:0007608">
    <property type="term" value="P:sensory perception of smell"/>
    <property type="evidence" value="ECO:0007669"/>
    <property type="project" value="UniProtKB-ARBA"/>
</dbReference>
<keyword evidence="3" id="KW-0964">Secreted</keyword>
<keyword evidence="4" id="KW-0325">Glycoprotein</keyword>